<accession>A0AAV0E1H1</accession>
<sequence length="81" mass="8783">MVWSRWEACLLSFENTFPELRISINGGNQGAHSRPIPQAALVESWRLELRLARWRDDQQFTGGEGGGVATQAMAGGANGGP</sequence>
<proteinExistence type="predicted"/>
<keyword evidence="3" id="KW-1185">Reference proteome</keyword>
<protein>
    <submittedName>
        <fullName evidence="2">Uncharacterized protein</fullName>
    </submittedName>
</protein>
<gene>
    <name evidence="2" type="ORF">CEPIT_LOCUS19982</name>
</gene>
<comment type="caution">
    <text evidence="2">The sequence shown here is derived from an EMBL/GenBank/DDBJ whole genome shotgun (WGS) entry which is preliminary data.</text>
</comment>
<evidence type="ECO:0000313" key="3">
    <source>
        <dbReference type="Proteomes" id="UP001152523"/>
    </source>
</evidence>
<reference evidence="2" key="1">
    <citation type="submission" date="2022-07" db="EMBL/GenBank/DDBJ databases">
        <authorList>
            <person name="Macas J."/>
            <person name="Novak P."/>
            <person name="Neumann P."/>
        </authorList>
    </citation>
    <scope>NUCLEOTIDE SEQUENCE</scope>
</reference>
<dbReference type="Proteomes" id="UP001152523">
    <property type="component" value="Unassembled WGS sequence"/>
</dbReference>
<name>A0AAV0E1H1_9ASTE</name>
<evidence type="ECO:0000256" key="1">
    <source>
        <dbReference type="SAM" id="MobiDB-lite"/>
    </source>
</evidence>
<organism evidence="2 3">
    <name type="scientific">Cuscuta epithymum</name>
    <dbReference type="NCBI Taxonomy" id="186058"/>
    <lineage>
        <taxon>Eukaryota</taxon>
        <taxon>Viridiplantae</taxon>
        <taxon>Streptophyta</taxon>
        <taxon>Embryophyta</taxon>
        <taxon>Tracheophyta</taxon>
        <taxon>Spermatophyta</taxon>
        <taxon>Magnoliopsida</taxon>
        <taxon>eudicotyledons</taxon>
        <taxon>Gunneridae</taxon>
        <taxon>Pentapetalae</taxon>
        <taxon>asterids</taxon>
        <taxon>lamiids</taxon>
        <taxon>Solanales</taxon>
        <taxon>Convolvulaceae</taxon>
        <taxon>Cuscuteae</taxon>
        <taxon>Cuscuta</taxon>
        <taxon>Cuscuta subgen. Cuscuta</taxon>
    </lineage>
</organism>
<evidence type="ECO:0000313" key="2">
    <source>
        <dbReference type="EMBL" id="CAH9112544.1"/>
    </source>
</evidence>
<feature type="region of interest" description="Disordered" evidence="1">
    <location>
        <begin position="60"/>
        <end position="81"/>
    </location>
</feature>
<dbReference type="AlphaFoldDB" id="A0AAV0E1H1"/>
<dbReference type="EMBL" id="CAMAPF010000198">
    <property type="protein sequence ID" value="CAH9112544.1"/>
    <property type="molecule type" value="Genomic_DNA"/>
</dbReference>